<dbReference type="Pfam" id="PF01370">
    <property type="entry name" value="Epimerase"/>
    <property type="match status" value="1"/>
</dbReference>
<name>A0A418STA8_9RHOB</name>
<dbReference type="InterPro" id="IPR001509">
    <property type="entry name" value="Epimerase_deHydtase"/>
</dbReference>
<dbReference type="InterPro" id="IPR036291">
    <property type="entry name" value="NAD(P)-bd_dom_sf"/>
</dbReference>
<keyword evidence="5" id="KW-1185">Reference proteome</keyword>
<protein>
    <submittedName>
        <fullName evidence="4">NAD-dependent epimerase/dehydratase family protein</fullName>
    </submittedName>
</protein>
<gene>
    <name evidence="4" type="ORF">D3P04_14190</name>
</gene>
<dbReference type="AlphaFoldDB" id="A0A418STA8"/>
<evidence type="ECO:0000313" key="5">
    <source>
        <dbReference type="Proteomes" id="UP000284202"/>
    </source>
</evidence>
<proteinExistence type="inferred from homology"/>
<dbReference type="RefSeq" id="WP_119749999.1">
    <property type="nucleotide sequence ID" value="NZ_QZCG01000009.1"/>
</dbReference>
<sequence>MTRKTLVTGGAGFIGSHLADRLLADGEEVVILDNLSSGARENVPAGARLVEGDILDTELVADLVRDVDSVFHLAALVIVQECIRNWDLGHQINLGGTIGLFRAAAAKGIPVVYASSAAIYGNRSGSECREDSLPMPISPYGADKLGCEHQARAMAEIHGLRSAGLRFFNVYGPRQDPRSPYAGVISKFCANRAADTPHTVFGDGLQSRDFIYVGDIARGLVSARNRAADSGGASVYNLCTGSEKTLLDLAKEIDSVAGRGTTEITHVKPRAGDIRMSLGSPKLAYDELGFQAETSLRNGLTSLWNSLEDNRKA</sequence>
<comment type="pathway">
    <text evidence="1">Bacterial outer membrane biogenesis; LPS O-antigen biosynthesis.</text>
</comment>
<evidence type="ECO:0000313" key="4">
    <source>
        <dbReference type="EMBL" id="RJE84152.1"/>
    </source>
</evidence>
<dbReference type="Proteomes" id="UP000284202">
    <property type="component" value="Unassembled WGS sequence"/>
</dbReference>
<comment type="caution">
    <text evidence="4">The sequence shown here is derived from an EMBL/GenBank/DDBJ whole genome shotgun (WGS) entry which is preliminary data.</text>
</comment>
<organism evidence="4 5">
    <name type="scientific">Paracoccus onubensis</name>
    <dbReference type="NCBI Taxonomy" id="1675788"/>
    <lineage>
        <taxon>Bacteria</taxon>
        <taxon>Pseudomonadati</taxon>
        <taxon>Pseudomonadota</taxon>
        <taxon>Alphaproteobacteria</taxon>
        <taxon>Rhodobacterales</taxon>
        <taxon>Paracoccaceae</taxon>
        <taxon>Paracoccus</taxon>
    </lineage>
</organism>
<comment type="similarity">
    <text evidence="2">Belongs to the NAD(P)-dependent epimerase/dehydratase family.</text>
</comment>
<dbReference type="Gene3D" id="3.90.25.10">
    <property type="entry name" value="UDP-galactose 4-epimerase, domain 1"/>
    <property type="match status" value="1"/>
</dbReference>
<dbReference type="Gene3D" id="3.40.50.720">
    <property type="entry name" value="NAD(P)-binding Rossmann-like Domain"/>
    <property type="match status" value="1"/>
</dbReference>
<dbReference type="SUPFAM" id="SSF51735">
    <property type="entry name" value="NAD(P)-binding Rossmann-fold domains"/>
    <property type="match status" value="1"/>
</dbReference>
<reference evidence="5" key="1">
    <citation type="submission" date="2018-09" db="EMBL/GenBank/DDBJ databases">
        <title>Acidovorax cavernicola nov. sp. isolated from Gruta de las Maravillas (Aracena, Spain).</title>
        <authorList>
            <person name="Jurado V."/>
            <person name="Gutierrez-Patricio S."/>
            <person name="Gonzalez-Pimentel J.L."/>
            <person name="Miller A.Z."/>
            <person name="Laiz L."/>
            <person name="Saiz-Jimenez C."/>
        </authorList>
    </citation>
    <scope>NUCLEOTIDE SEQUENCE [LARGE SCALE GENOMIC DNA]</scope>
    <source>
        <strain evidence="5">1011MAR3C25</strain>
    </source>
</reference>
<evidence type="ECO:0000256" key="1">
    <source>
        <dbReference type="ARBA" id="ARBA00005125"/>
    </source>
</evidence>
<dbReference type="PANTHER" id="PTHR43000">
    <property type="entry name" value="DTDP-D-GLUCOSE 4,6-DEHYDRATASE-RELATED"/>
    <property type="match status" value="1"/>
</dbReference>
<dbReference type="OrthoDB" id="9801785at2"/>
<accession>A0A418STA8</accession>
<feature type="domain" description="NAD-dependent epimerase/dehydratase" evidence="3">
    <location>
        <begin position="6"/>
        <end position="238"/>
    </location>
</feature>
<evidence type="ECO:0000259" key="3">
    <source>
        <dbReference type="Pfam" id="PF01370"/>
    </source>
</evidence>
<dbReference type="EMBL" id="QZCG01000009">
    <property type="protein sequence ID" value="RJE84152.1"/>
    <property type="molecule type" value="Genomic_DNA"/>
</dbReference>
<evidence type="ECO:0000256" key="2">
    <source>
        <dbReference type="ARBA" id="ARBA00007637"/>
    </source>
</evidence>